<name>A0A9Q9AYU9_9PEZI</name>
<dbReference type="Gene3D" id="1.10.10.60">
    <property type="entry name" value="Homeodomain-like"/>
    <property type="match status" value="1"/>
</dbReference>
<feature type="compositionally biased region" description="Basic and acidic residues" evidence="9">
    <location>
        <begin position="306"/>
        <end position="321"/>
    </location>
</feature>
<feature type="region of interest" description="Disordered" evidence="9">
    <location>
        <begin position="963"/>
        <end position="985"/>
    </location>
</feature>
<dbReference type="Proteomes" id="UP001056384">
    <property type="component" value="Chromosome 10"/>
</dbReference>
<feature type="region of interest" description="Disordered" evidence="9">
    <location>
        <begin position="810"/>
        <end position="830"/>
    </location>
</feature>
<reference evidence="12" key="1">
    <citation type="submission" date="2022-06" db="EMBL/GenBank/DDBJ databases">
        <title>Complete genome sequences of two strains of the flax pathogen Septoria linicola.</title>
        <authorList>
            <person name="Lapalu N."/>
            <person name="Simon A."/>
            <person name="Demenou B."/>
            <person name="Paumier D."/>
            <person name="Guillot M.-P."/>
            <person name="Gout L."/>
            <person name="Valade R."/>
        </authorList>
    </citation>
    <scope>NUCLEOTIDE SEQUENCE</scope>
    <source>
        <strain evidence="12">SE15195</strain>
    </source>
</reference>
<feature type="compositionally biased region" description="Basic and acidic residues" evidence="9">
    <location>
        <begin position="228"/>
        <end position="250"/>
    </location>
</feature>
<dbReference type="Pfam" id="PF13921">
    <property type="entry name" value="Myb_DNA-bind_6"/>
    <property type="match status" value="1"/>
</dbReference>
<feature type="compositionally biased region" description="Low complexity" evidence="9">
    <location>
        <begin position="1297"/>
        <end position="1313"/>
    </location>
</feature>
<feature type="region of interest" description="Disordered" evidence="9">
    <location>
        <begin position="1441"/>
        <end position="1498"/>
    </location>
</feature>
<keyword evidence="3" id="KW-0227">DNA damage</keyword>
<keyword evidence="5" id="KW-0234">DNA repair</keyword>
<feature type="compositionally biased region" description="Basic and acidic residues" evidence="9">
    <location>
        <begin position="1042"/>
        <end position="1052"/>
    </location>
</feature>
<feature type="region of interest" description="Disordered" evidence="9">
    <location>
        <begin position="395"/>
        <end position="418"/>
    </location>
</feature>
<dbReference type="OrthoDB" id="5364245at2759"/>
<dbReference type="PROSITE" id="PS51204">
    <property type="entry name" value="HSA"/>
    <property type="match status" value="1"/>
</dbReference>
<dbReference type="PROSITE" id="PS50090">
    <property type="entry name" value="MYB_LIKE"/>
    <property type="match status" value="1"/>
</dbReference>
<keyword evidence="6" id="KW-0539">Nucleus</keyword>
<keyword evidence="12" id="KW-0238">DNA-binding</keyword>
<feature type="region of interest" description="Disordered" evidence="9">
    <location>
        <begin position="1295"/>
        <end position="1377"/>
    </location>
</feature>
<dbReference type="PANTHER" id="PTHR46459:SF1">
    <property type="entry name" value="E1A-BINDING PROTEIN P400"/>
    <property type="match status" value="1"/>
</dbReference>
<feature type="region of interest" description="Disordered" evidence="9">
    <location>
        <begin position="431"/>
        <end position="464"/>
    </location>
</feature>
<feature type="compositionally biased region" description="Polar residues" evidence="9">
    <location>
        <begin position="100"/>
        <end position="122"/>
    </location>
</feature>
<feature type="region of interest" description="Disordered" evidence="9">
    <location>
        <begin position="1009"/>
        <end position="1058"/>
    </location>
</feature>
<evidence type="ECO:0000256" key="8">
    <source>
        <dbReference type="ARBA" id="ARBA00029670"/>
    </source>
</evidence>
<dbReference type="SMART" id="SM00573">
    <property type="entry name" value="HSA"/>
    <property type="match status" value="1"/>
</dbReference>
<feature type="compositionally biased region" description="Basic and acidic residues" evidence="9">
    <location>
        <begin position="810"/>
        <end position="823"/>
    </location>
</feature>
<accession>A0A9Q9AYU9</accession>
<dbReference type="GO" id="GO:0006325">
    <property type="term" value="P:chromatin organization"/>
    <property type="evidence" value="ECO:0007669"/>
    <property type="project" value="UniProtKB-KW"/>
</dbReference>
<feature type="region of interest" description="Disordered" evidence="9">
    <location>
        <begin position="492"/>
        <end position="520"/>
    </location>
</feature>
<evidence type="ECO:0000256" key="6">
    <source>
        <dbReference type="ARBA" id="ARBA00023242"/>
    </source>
</evidence>
<feature type="compositionally biased region" description="Basic residues" evidence="9">
    <location>
        <begin position="973"/>
        <end position="985"/>
    </location>
</feature>
<dbReference type="InterPro" id="IPR009057">
    <property type="entry name" value="Homeodomain-like_sf"/>
</dbReference>
<dbReference type="GO" id="GO:0005634">
    <property type="term" value="C:nucleus"/>
    <property type="evidence" value="ECO:0007669"/>
    <property type="project" value="UniProtKB-SubCell"/>
</dbReference>
<keyword evidence="13" id="KW-1185">Reference proteome</keyword>
<feature type="compositionally biased region" description="Polar residues" evidence="9">
    <location>
        <begin position="1365"/>
        <end position="1377"/>
    </location>
</feature>
<evidence type="ECO:0000256" key="5">
    <source>
        <dbReference type="ARBA" id="ARBA00023204"/>
    </source>
</evidence>
<dbReference type="SMART" id="SM00717">
    <property type="entry name" value="SANT"/>
    <property type="match status" value="1"/>
</dbReference>
<dbReference type="GO" id="GO:0003677">
    <property type="term" value="F:DNA binding"/>
    <property type="evidence" value="ECO:0007669"/>
    <property type="project" value="UniProtKB-KW"/>
</dbReference>
<evidence type="ECO:0000256" key="3">
    <source>
        <dbReference type="ARBA" id="ARBA00022763"/>
    </source>
</evidence>
<feature type="region of interest" description="Disordered" evidence="9">
    <location>
        <begin position="78"/>
        <end position="127"/>
    </location>
</feature>
<feature type="region of interest" description="Disordered" evidence="9">
    <location>
        <begin position="199"/>
        <end position="321"/>
    </location>
</feature>
<evidence type="ECO:0000313" key="13">
    <source>
        <dbReference type="Proteomes" id="UP001056384"/>
    </source>
</evidence>
<feature type="compositionally biased region" description="Polar residues" evidence="9">
    <location>
        <begin position="431"/>
        <end position="449"/>
    </location>
</feature>
<proteinExistence type="inferred from homology"/>
<feature type="compositionally biased region" description="Low complexity" evidence="9">
    <location>
        <begin position="1217"/>
        <end position="1227"/>
    </location>
</feature>
<keyword evidence="12" id="KW-0067">ATP-binding</keyword>
<feature type="domain" description="HSA" evidence="11">
    <location>
        <begin position="622"/>
        <end position="694"/>
    </location>
</feature>
<evidence type="ECO:0000256" key="4">
    <source>
        <dbReference type="ARBA" id="ARBA00022853"/>
    </source>
</evidence>
<feature type="domain" description="Myb-like" evidence="10">
    <location>
        <begin position="868"/>
        <end position="922"/>
    </location>
</feature>
<evidence type="ECO:0000256" key="2">
    <source>
        <dbReference type="ARBA" id="ARBA00008913"/>
    </source>
</evidence>
<dbReference type="CDD" id="cd00167">
    <property type="entry name" value="SANT"/>
    <property type="match status" value="1"/>
</dbReference>
<protein>
    <recommendedName>
        <fullName evidence="8">Vacuolar import and degradation protein 21</fullName>
    </recommendedName>
</protein>
<dbReference type="GO" id="GO:0006281">
    <property type="term" value="P:DNA repair"/>
    <property type="evidence" value="ECO:0007669"/>
    <property type="project" value="UniProtKB-KW"/>
</dbReference>
<dbReference type="InterPro" id="IPR014012">
    <property type="entry name" value="HSA_dom"/>
</dbReference>
<evidence type="ECO:0000256" key="7">
    <source>
        <dbReference type="ARBA" id="ARBA00025178"/>
    </source>
</evidence>
<feature type="compositionally biased region" description="Polar residues" evidence="9">
    <location>
        <begin position="1441"/>
        <end position="1470"/>
    </location>
</feature>
<feature type="compositionally biased region" description="Polar residues" evidence="9">
    <location>
        <begin position="1315"/>
        <end position="1336"/>
    </location>
</feature>
<feature type="region of interest" description="Disordered" evidence="9">
    <location>
        <begin position="161"/>
        <end position="185"/>
    </location>
</feature>
<dbReference type="InterPro" id="IPR001005">
    <property type="entry name" value="SANT/Myb"/>
</dbReference>
<feature type="compositionally biased region" description="Low complexity" evidence="9">
    <location>
        <begin position="1349"/>
        <end position="1364"/>
    </location>
</feature>
<keyword evidence="4" id="KW-0156">Chromatin regulator</keyword>
<keyword evidence="12" id="KW-0547">Nucleotide-binding</keyword>
<keyword evidence="12" id="KW-0371">Homeobox</keyword>
<keyword evidence="12" id="KW-0347">Helicase</keyword>
<organism evidence="12 13">
    <name type="scientific">Septoria linicola</name>
    <dbReference type="NCBI Taxonomy" id="215465"/>
    <lineage>
        <taxon>Eukaryota</taxon>
        <taxon>Fungi</taxon>
        <taxon>Dikarya</taxon>
        <taxon>Ascomycota</taxon>
        <taxon>Pezizomycotina</taxon>
        <taxon>Dothideomycetes</taxon>
        <taxon>Dothideomycetidae</taxon>
        <taxon>Mycosphaerellales</taxon>
        <taxon>Mycosphaerellaceae</taxon>
        <taxon>Septoria</taxon>
    </lineage>
</organism>
<feature type="region of interest" description="Disordered" evidence="9">
    <location>
        <begin position="346"/>
        <end position="374"/>
    </location>
</feature>
<comment type="function">
    <text evidence="7">Component of the NuA4 histone acetyltransferase complex which is involved in transcriptional activation of selected genes principally by acetylation of nucleosomal histone H4 and H2A. The NuA4 complex is also involved in DNA repair.</text>
</comment>
<comment type="subcellular location">
    <subcellularLocation>
        <location evidence="1">Nucleus</location>
    </subcellularLocation>
</comment>
<feature type="region of interest" description="Disordered" evidence="9">
    <location>
        <begin position="1078"/>
        <end position="1104"/>
    </location>
</feature>
<feature type="region of interest" description="Disordered" evidence="9">
    <location>
        <begin position="1217"/>
        <end position="1259"/>
    </location>
</feature>
<gene>
    <name evidence="12" type="ORF">Slin15195_G109540</name>
</gene>
<sequence length="1498" mass="164842">MSSVESLRHAALAAKHDQLKSLASSHSAELRALLAVYNTINDNTNLNSLVNANFDALNIAEDEAEFLRNHDLSSGRTFDATTQLTIRPPPQPTPRPQILNDSSKSVANPNSVPAGSSGTQHATPAVAATPERGIVTAQADESASSIPEVVSRIQETLPVLDKVETRRSSAAPPSRKASVQPEDARPVDVAVPLPEENAQLSTSTQQFVDSQQPSRPAKTVHLPPQEVQEEKLREREAAERRRRSESEVKLSQRLAAPQAEAASSPSSTVGAYSAATPQLAQESPDTSPDSEAALEVPKDLQPSAEQVREKEEHDRLLEAQKEIARQQALGDVSTPDDQLKWEERAAAAREATERVAREEASGLEPDAKDSTSRTEIELAIDGTEVNERIEHTRAQQVEDAKPTPKVAETGNMPPPVLQDDGDNITVARSKSQLSANSAKVQSTQSSTSVPPRMTTRVSSGAMRQKSVSEILGQDRGRSQSTDHVVGVRKEMRTPEPVSPFTQRHPHDSSGGFLGSSPASHTKQPLLAQYRHTDDINAVMGQLESLKGAAEDPEKDYLEPLFRIQAHESQNSRSRTLPELIKIGSKALATEDHFTSMHERLDFRMLRRIYQLQNANKWSLRQMEKQKEPEQPFTHHDHMMEEMKWMRKDFRAERQMKKSVCAWLAQRCAEFHHADASERKRMQIKPKAIRARSSEELSDPVPDLDGGESGPEDDASPPTPREGSPMPTTIVIPLELVDAVDELRKSGKLSKALSALPEAGLLDLSSKHLEEPYTAVSKFVTGKVLPAASRPSKKRSRYDYADEDELLEAEPKSKRLRETAHQDPEGTDCALFDPINKPIRDRLHSNNAFRPPSEFLMPNTQFYEYRTGSQWVWEDDQKLRKLAKDYSFNWSLIADEMALPSRYKSAAERRTPWECFERWVDLESLPADMRKTVYFKTWYARLEQAQQASERRYQQQVQVIQQQAAQNGAPSHVPIRRKTTPTRVEKRRSTRYLWMVEGFRKLAKKREQAAWKQAETARAAAQRKSQNDSNPPGPRMKMTPQEFSKKRAERDAVIAEQQRQHRLKMLEAQRQQIAAARAAQQMQMAGGPQAQAAAAGQQRPPAANMPAQQAQMQANGQQVPNLNAQMAASQGRAGLQMATRNGHLAPPPVNGIPQAQMTARGSQATNMQAQPNNVQMRNAQYSGQPYAAANGNIAPSQQVSGMTTQQQLQENQALLAAFRQQQQQQQQQGGAGHNSNQQMNGSPSMPPPPTPQSAPQKLSSGHTPQIYAITNQVRAANPSLTEEQVNALAIQQLSKQTNQQSSNQARQNAMNAASGMPNQSQAAQAYPQKQGQYTQRPMANGANGVNGMYSQTNGSSNGQSQAASGMSPQGNNTNPSQAQDDYRAQLIRNQQLQMPQMRQMQSPNNTAAQLYGSPVAANASPHLSAASPGQSPYQNVNQMAQIGSTSGQRPSSRSNTPQMQRLSSSGSVNTIGTGGGMQSPGAMGIPQNSPRSLPTPMAQ</sequence>
<evidence type="ECO:0000313" key="12">
    <source>
        <dbReference type="EMBL" id="USW57635.1"/>
    </source>
</evidence>
<evidence type="ECO:0000256" key="9">
    <source>
        <dbReference type="SAM" id="MobiDB-lite"/>
    </source>
</evidence>
<dbReference type="PANTHER" id="PTHR46459">
    <property type="entry name" value="E1A-BINDING PROTEIN P400-RELATED"/>
    <property type="match status" value="1"/>
</dbReference>
<dbReference type="GO" id="GO:0035267">
    <property type="term" value="C:NuA4 histone acetyltransferase complex"/>
    <property type="evidence" value="ECO:0007669"/>
    <property type="project" value="TreeGrafter"/>
</dbReference>
<dbReference type="Pfam" id="PF07529">
    <property type="entry name" value="HSA"/>
    <property type="match status" value="1"/>
</dbReference>
<feature type="region of interest" description="Disordered" evidence="9">
    <location>
        <begin position="681"/>
        <end position="726"/>
    </location>
</feature>
<dbReference type="SUPFAM" id="SSF46689">
    <property type="entry name" value="Homeodomain-like"/>
    <property type="match status" value="1"/>
</dbReference>
<feature type="compositionally biased region" description="Polar residues" evidence="9">
    <location>
        <begin position="1485"/>
        <end position="1498"/>
    </location>
</feature>
<dbReference type="GO" id="GO:0003682">
    <property type="term" value="F:chromatin binding"/>
    <property type="evidence" value="ECO:0007669"/>
    <property type="project" value="TreeGrafter"/>
</dbReference>
<feature type="compositionally biased region" description="Low complexity" evidence="9">
    <location>
        <begin position="251"/>
        <end position="267"/>
    </location>
</feature>
<feature type="compositionally biased region" description="Low complexity" evidence="9">
    <location>
        <begin position="168"/>
        <end position="178"/>
    </location>
</feature>
<evidence type="ECO:0000259" key="11">
    <source>
        <dbReference type="PROSITE" id="PS51204"/>
    </source>
</evidence>
<comment type="similarity">
    <text evidence="2">Belongs to the EAF1 family.</text>
</comment>
<feature type="compositionally biased region" description="Polar residues" evidence="9">
    <location>
        <begin position="199"/>
        <end position="214"/>
    </location>
</feature>
<dbReference type="GO" id="GO:0004386">
    <property type="term" value="F:helicase activity"/>
    <property type="evidence" value="ECO:0007669"/>
    <property type="project" value="UniProtKB-KW"/>
</dbReference>
<dbReference type="EMBL" id="CP099427">
    <property type="protein sequence ID" value="USW57635.1"/>
    <property type="molecule type" value="Genomic_DNA"/>
</dbReference>
<keyword evidence="12" id="KW-0378">Hydrolase</keyword>
<evidence type="ECO:0000256" key="1">
    <source>
        <dbReference type="ARBA" id="ARBA00004123"/>
    </source>
</evidence>
<evidence type="ECO:0000259" key="10">
    <source>
        <dbReference type="PROSITE" id="PS50090"/>
    </source>
</evidence>
<feature type="compositionally biased region" description="Polar residues" evidence="9">
    <location>
        <begin position="275"/>
        <end position="289"/>
    </location>
</feature>